<dbReference type="Proteomes" id="UP000197446">
    <property type="component" value="Unassembled WGS sequence"/>
</dbReference>
<accession>A0A254NGQ2</accession>
<gene>
    <name evidence="2" type="ORF">CDO81_10920</name>
</gene>
<dbReference type="AlphaFoldDB" id="A0A254NGQ2"/>
<dbReference type="RefSeq" id="WP_088483233.1">
    <property type="nucleotide sequence ID" value="NZ_SGUE01000001.1"/>
</dbReference>
<proteinExistence type="predicted"/>
<keyword evidence="3" id="KW-1185">Reference proteome</keyword>
<evidence type="ECO:0000313" key="3">
    <source>
        <dbReference type="Proteomes" id="UP000197446"/>
    </source>
</evidence>
<evidence type="ECO:0000256" key="1">
    <source>
        <dbReference type="SAM" id="MobiDB-lite"/>
    </source>
</evidence>
<sequence length="75" mass="7496">MRAAFSLLALVIVAAIVLSLAKKQTAALRPAAPDAASSPATGGAMPRPQDVGRQVQGNLDDAARRAAEAAASATQ</sequence>
<name>A0A254NGQ2_9BURK</name>
<comment type="caution">
    <text evidence="2">The sequence shown here is derived from an EMBL/GenBank/DDBJ whole genome shotgun (WGS) entry which is preliminary data.</text>
</comment>
<evidence type="ECO:0000313" key="2">
    <source>
        <dbReference type="EMBL" id="OWR04213.1"/>
    </source>
</evidence>
<feature type="compositionally biased region" description="Low complexity" evidence="1">
    <location>
        <begin position="28"/>
        <end position="44"/>
    </location>
</feature>
<reference evidence="2 3" key="1">
    <citation type="journal article" date="2007" name="Int. J. Syst. Evol. Microbiol.">
        <title>Description of Pelomonas aquatica sp. nov. and Pelomonas puraquae sp. nov., isolated from industrial and haemodialysis water.</title>
        <authorList>
            <person name="Gomila M."/>
            <person name="Bowien B."/>
            <person name="Falsen E."/>
            <person name="Moore E.R."/>
            <person name="Lalucat J."/>
        </authorList>
    </citation>
    <scope>NUCLEOTIDE SEQUENCE [LARGE SCALE GENOMIC DNA]</scope>
    <source>
        <strain evidence="2 3">CCUG 52769</strain>
    </source>
</reference>
<dbReference type="EMBL" id="NISI01000003">
    <property type="protein sequence ID" value="OWR04213.1"/>
    <property type="molecule type" value="Genomic_DNA"/>
</dbReference>
<organism evidence="2 3">
    <name type="scientific">Roseateles puraquae</name>
    <dbReference type="NCBI Taxonomy" id="431059"/>
    <lineage>
        <taxon>Bacteria</taxon>
        <taxon>Pseudomonadati</taxon>
        <taxon>Pseudomonadota</taxon>
        <taxon>Betaproteobacteria</taxon>
        <taxon>Burkholderiales</taxon>
        <taxon>Sphaerotilaceae</taxon>
        <taxon>Roseateles</taxon>
    </lineage>
</organism>
<feature type="region of interest" description="Disordered" evidence="1">
    <location>
        <begin position="28"/>
        <end position="75"/>
    </location>
</feature>
<protein>
    <submittedName>
        <fullName evidence="2">Uncharacterized protein</fullName>
    </submittedName>
</protein>